<evidence type="ECO:0000256" key="7">
    <source>
        <dbReference type="ARBA" id="ARBA00023125"/>
    </source>
</evidence>
<evidence type="ECO:0000256" key="8">
    <source>
        <dbReference type="ARBA" id="ARBA00049244"/>
    </source>
</evidence>
<keyword evidence="3" id="KW-0808">Transferase</keyword>
<reference evidence="10" key="1">
    <citation type="journal article" date="2014" name="Front. Microbiol.">
        <title>High frequency of phylogenetically diverse reductive dehalogenase-homologous genes in deep subseafloor sedimentary metagenomes.</title>
        <authorList>
            <person name="Kawai M."/>
            <person name="Futagami T."/>
            <person name="Toyoda A."/>
            <person name="Takaki Y."/>
            <person name="Nishi S."/>
            <person name="Hori S."/>
            <person name="Arai W."/>
            <person name="Tsubouchi T."/>
            <person name="Morono Y."/>
            <person name="Uchiyama I."/>
            <person name="Ito T."/>
            <person name="Fujiyama A."/>
            <person name="Inagaki F."/>
            <person name="Takami H."/>
        </authorList>
    </citation>
    <scope>NUCLEOTIDE SEQUENCE</scope>
    <source>
        <strain evidence="10">Expedition CK06-06</strain>
    </source>
</reference>
<dbReference type="Pfam" id="PF03175">
    <property type="entry name" value="DNA_pol_B_2"/>
    <property type="match status" value="1"/>
</dbReference>
<organism evidence="10">
    <name type="scientific">marine sediment metagenome</name>
    <dbReference type="NCBI Taxonomy" id="412755"/>
    <lineage>
        <taxon>unclassified sequences</taxon>
        <taxon>metagenomes</taxon>
        <taxon>ecological metagenomes</taxon>
    </lineage>
</organism>
<dbReference type="InterPro" id="IPR023211">
    <property type="entry name" value="DNA_pol_palm_dom_sf"/>
</dbReference>
<evidence type="ECO:0000256" key="6">
    <source>
        <dbReference type="ARBA" id="ARBA00022932"/>
    </source>
</evidence>
<dbReference type="GO" id="GO:0003887">
    <property type="term" value="F:DNA-directed DNA polymerase activity"/>
    <property type="evidence" value="ECO:0007669"/>
    <property type="project" value="UniProtKB-KW"/>
</dbReference>
<dbReference type="Gene3D" id="3.90.1600.10">
    <property type="entry name" value="Palm domain of DNA polymerase"/>
    <property type="match status" value="1"/>
</dbReference>
<gene>
    <name evidence="10" type="ORF">S12H4_37034</name>
</gene>
<evidence type="ECO:0000313" key="10">
    <source>
        <dbReference type="EMBL" id="GAI95977.1"/>
    </source>
</evidence>
<dbReference type="InterPro" id="IPR004868">
    <property type="entry name" value="DNA-dir_DNA_pol_B_mt/vir"/>
</dbReference>
<dbReference type="AlphaFoldDB" id="X1SSF8"/>
<accession>X1SSF8</accession>
<evidence type="ECO:0000256" key="5">
    <source>
        <dbReference type="ARBA" id="ARBA00022705"/>
    </source>
</evidence>
<dbReference type="EC" id="2.7.7.7" evidence="2"/>
<evidence type="ECO:0000256" key="3">
    <source>
        <dbReference type="ARBA" id="ARBA00022679"/>
    </source>
</evidence>
<proteinExistence type="inferred from homology"/>
<feature type="non-terminal residue" evidence="10">
    <location>
        <position position="195"/>
    </location>
</feature>
<comment type="caution">
    <text evidence="10">The sequence shown here is derived from an EMBL/GenBank/DDBJ whole genome shotgun (WGS) entry which is preliminary data.</text>
</comment>
<protein>
    <recommendedName>
        <fullName evidence="2">DNA-directed DNA polymerase</fullName>
        <ecNumber evidence="2">2.7.7.7</ecNumber>
    </recommendedName>
</protein>
<keyword evidence="6" id="KW-0239">DNA-directed DNA polymerase</keyword>
<dbReference type="GO" id="GO:0006260">
    <property type="term" value="P:DNA replication"/>
    <property type="evidence" value="ECO:0007669"/>
    <property type="project" value="UniProtKB-KW"/>
</dbReference>
<evidence type="ECO:0000256" key="1">
    <source>
        <dbReference type="ARBA" id="ARBA00005755"/>
    </source>
</evidence>
<dbReference type="PANTHER" id="PTHR33568:SF3">
    <property type="entry name" value="DNA-DIRECTED DNA POLYMERASE"/>
    <property type="match status" value="1"/>
</dbReference>
<keyword evidence="5" id="KW-0235">DNA replication</keyword>
<evidence type="ECO:0000259" key="9">
    <source>
        <dbReference type="Pfam" id="PF03175"/>
    </source>
</evidence>
<comment type="similarity">
    <text evidence="1">Belongs to the DNA polymerase type-B family.</text>
</comment>
<keyword evidence="4" id="KW-0548">Nucleotidyltransferase</keyword>
<dbReference type="InterPro" id="IPR043502">
    <property type="entry name" value="DNA/RNA_pol_sf"/>
</dbReference>
<feature type="domain" description="DNA-directed DNA polymerase family B mitochondria/virus" evidence="9">
    <location>
        <begin position="12"/>
        <end position="166"/>
    </location>
</feature>
<evidence type="ECO:0000256" key="2">
    <source>
        <dbReference type="ARBA" id="ARBA00012417"/>
    </source>
</evidence>
<comment type="catalytic activity">
    <reaction evidence="8">
        <text>DNA(n) + a 2'-deoxyribonucleoside 5'-triphosphate = DNA(n+1) + diphosphate</text>
        <dbReference type="Rhea" id="RHEA:22508"/>
        <dbReference type="Rhea" id="RHEA-COMP:17339"/>
        <dbReference type="Rhea" id="RHEA-COMP:17340"/>
        <dbReference type="ChEBI" id="CHEBI:33019"/>
        <dbReference type="ChEBI" id="CHEBI:61560"/>
        <dbReference type="ChEBI" id="CHEBI:173112"/>
        <dbReference type="EC" id="2.7.7.7"/>
    </reaction>
</comment>
<keyword evidence="7" id="KW-0238">DNA-binding</keyword>
<evidence type="ECO:0000256" key="4">
    <source>
        <dbReference type="ARBA" id="ARBA00022695"/>
    </source>
</evidence>
<dbReference type="PANTHER" id="PTHR33568">
    <property type="entry name" value="DNA POLYMERASE"/>
    <property type="match status" value="1"/>
</dbReference>
<sequence>MCGEFELDTDEPAYPYQRDGYTFYPLGRFVGHLCTEEIKYALQKHHLVNGLKVCVYGKAIIFREYVEYMYKLRAKYQSEGNEVFSKLVKLIMNSLYGKFGQNSEDWKKVDNELSERDGEYDMIDDTTGELYRYYIIAGERWNIKGRTESYNAFPSISAHITAAARVYLWKLICKAGIDHVFYCDTDSLWCDTTGR</sequence>
<name>X1SSF8_9ZZZZ</name>
<dbReference type="EMBL" id="BARW01022134">
    <property type="protein sequence ID" value="GAI95977.1"/>
    <property type="molecule type" value="Genomic_DNA"/>
</dbReference>
<dbReference type="SUPFAM" id="SSF56672">
    <property type="entry name" value="DNA/RNA polymerases"/>
    <property type="match status" value="1"/>
</dbReference>
<dbReference type="GO" id="GO:0000166">
    <property type="term" value="F:nucleotide binding"/>
    <property type="evidence" value="ECO:0007669"/>
    <property type="project" value="InterPro"/>
</dbReference>
<dbReference type="GO" id="GO:0003677">
    <property type="term" value="F:DNA binding"/>
    <property type="evidence" value="ECO:0007669"/>
    <property type="project" value="UniProtKB-KW"/>
</dbReference>
<dbReference type="Gene3D" id="1.10.287.690">
    <property type="entry name" value="Helix hairpin bin"/>
    <property type="match status" value="1"/>
</dbReference>